<evidence type="ECO:0000256" key="1">
    <source>
        <dbReference type="SAM" id="MobiDB-lite"/>
    </source>
</evidence>
<gene>
    <name evidence="2" type="ORF">H7F53_10205</name>
</gene>
<dbReference type="AlphaFoldDB" id="A0A7X1FYW2"/>
<dbReference type="EMBL" id="JACLAX010000008">
    <property type="protein sequence ID" value="MBC2669516.1"/>
    <property type="molecule type" value="Genomic_DNA"/>
</dbReference>
<protein>
    <submittedName>
        <fullName evidence="2">Uncharacterized protein</fullName>
    </submittedName>
</protein>
<accession>A0A7X1FYW2</accession>
<organism evidence="2 3">
    <name type="scientific">Novosphingobium piscinae</name>
    <dbReference type="NCBI Taxonomy" id="1507448"/>
    <lineage>
        <taxon>Bacteria</taxon>
        <taxon>Pseudomonadati</taxon>
        <taxon>Pseudomonadota</taxon>
        <taxon>Alphaproteobacteria</taxon>
        <taxon>Sphingomonadales</taxon>
        <taxon>Sphingomonadaceae</taxon>
        <taxon>Novosphingobium</taxon>
    </lineage>
</organism>
<keyword evidence="3" id="KW-1185">Reference proteome</keyword>
<dbReference type="Proteomes" id="UP000551327">
    <property type="component" value="Unassembled WGS sequence"/>
</dbReference>
<feature type="region of interest" description="Disordered" evidence="1">
    <location>
        <begin position="184"/>
        <end position="213"/>
    </location>
</feature>
<evidence type="ECO:0000313" key="2">
    <source>
        <dbReference type="EMBL" id="MBC2669516.1"/>
    </source>
</evidence>
<sequence>MWTFQQFFAEAQVRGWSAHEAANRLLHRIRAPAAQGRVVGLRKEEHCRVPSIAECHAAGEYLGPVWTIARQDFEPSAVPCAIWREFTGVGPDLVSVWQDDEEDPMEWAEVDWLAGTIKASDWSNSFVAGEPDDAVIEFTGLQIAPALGQDILTYSDDELAALVVQWPGTNSAVLWEALKQDPKAEGVTQGAVRKLWKNRRNPEGKRTGRPPSK</sequence>
<reference evidence="2 3" key="1">
    <citation type="submission" date="2020-08" db="EMBL/GenBank/DDBJ databases">
        <title>The genome sequence of type strain Novosphingobium piscinae KCTC 42194.</title>
        <authorList>
            <person name="Liu Y."/>
        </authorList>
    </citation>
    <scope>NUCLEOTIDE SEQUENCE [LARGE SCALE GENOMIC DNA]</scope>
    <source>
        <strain evidence="2 3">KCTC 42194</strain>
    </source>
</reference>
<name>A0A7X1FYW2_9SPHN</name>
<comment type="caution">
    <text evidence="2">The sequence shown here is derived from an EMBL/GenBank/DDBJ whole genome shotgun (WGS) entry which is preliminary data.</text>
</comment>
<evidence type="ECO:0000313" key="3">
    <source>
        <dbReference type="Proteomes" id="UP000551327"/>
    </source>
</evidence>
<proteinExistence type="predicted"/>
<dbReference type="RefSeq" id="WP_185679373.1">
    <property type="nucleotide sequence ID" value="NZ_JACLAX010000008.1"/>
</dbReference>